<evidence type="ECO:0000256" key="1">
    <source>
        <dbReference type="ARBA" id="ARBA00010495"/>
    </source>
</evidence>
<dbReference type="PANTHER" id="PTHR22012:SF2">
    <property type="entry name" value="FIBROUS SHEATH-INTERACTING PROTEIN 1"/>
    <property type="match status" value="1"/>
</dbReference>
<name>A0A1Y1HGX1_KLENI</name>
<dbReference type="InterPro" id="IPR026246">
    <property type="entry name" value="Fsip1"/>
</dbReference>
<feature type="compositionally biased region" description="Polar residues" evidence="4">
    <location>
        <begin position="266"/>
        <end position="279"/>
    </location>
</feature>
<feature type="compositionally biased region" description="Polar residues" evidence="4">
    <location>
        <begin position="507"/>
        <end position="520"/>
    </location>
</feature>
<dbReference type="OrthoDB" id="9946895at2759"/>
<feature type="region of interest" description="Disordered" evidence="4">
    <location>
        <begin position="772"/>
        <end position="799"/>
    </location>
</feature>
<keyword evidence="6" id="KW-1185">Reference proteome</keyword>
<dbReference type="PANTHER" id="PTHR22012">
    <property type="entry name" value="FIBROUS SHEATH INTERACTING PROTEIN 1"/>
    <property type="match status" value="1"/>
</dbReference>
<evidence type="ECO:0000313" key="5">
    <source>
        <dbReference type="EMBL" id="GAQ77664.1"/>
    </source>
</evidence>
<feature type="compositionally biased region" description="Low complexity" evidence="4">
    <location>
        <begin position="572"/>
        <end position="587"/>
    </location>
</feature>
<dbReference type="AlphaFoldDB" id="A0A1Y1HGX1"/>
<feature type="region of interest" description="Disordered" evidence="4">
    <location>
        <begin position="654"/>
        <end position="743"/>
    </location>
</feature>
<feature type="region of interest" description="Disordered" evidence="4">
    <location>
        <begin position="251"/>
        <end position="279"/>
    </location>
</feature>
<feature type="compositionally biased region" description="Basic and acidic residues" evidence="4">
    <location>
        <begin position="778"/>
        <end position="789"/>
    </location>
</feature>
<keyword evidence="3" id="KW-0175">Coiled coil</keyword>
<feature type="compositionally biased region" description="Low complexity" evidence="4">
    <location>
        <begin position="525"/>
        <end position="546"/>
    </location>
</feature>
<evidence type="ECO:0000256" key="2">
    <source>
        <dbReference type="ARBA" id="ARBA00019480"/>
    </source>
</evidence>
<evidence type="ECO:0000256" key="4">
    <source>
        <dbReference type="SAM" id="MobiDB-lite"/>
    </source>
</evidence>
<dbReference type="EMBL" id="DF236951">
    <property type="protein sequence ID" value="GAQ77664.1"/>
    <property type="molecule type" value="Genomic_DNA"/>
</dbReference>
<feature type="region of interest" description="Disordered" evidence="4">
    <location>
        <begin position="149"/>
        <end position="169"/>
    </location>
</feature>
<proteinExistence type="inferred from homology"/>
<feature type="compositionally biased region" description="Acidic residues" evidence="4">
    <location>
        <begin position="69"/>
        <end position="83"/>
    </location>
</feature>
<evidence type="ECO:0000313" key="6">
    <source>
        <dbReference type="Proteomes" id="UP000054558"/>
    </source>
</evidence>
<feature type="compositionally biased region" description="Low complexity" evidence="4">
    <location>
        <begin position="718"/>
        <end position="743"/>
    </location>
</feature>
<feature type="compositionally biased region" description="Basic and acidic residues" evidence="4">
    <location>
        <begin position="654"/>
        <end position="664"/>
    </location>
</feature>
<comment type="similarity">
    <text evidence="1">Belongs to the FSIP1 family.</text>
</comment>
<reference evidence="5 6" key="1">
    <citation type="journal article" date="2014" name="Nat. Commun.">
        <title>Klebsormidium flaccidum genome reveals primary factors for plant terrestrial adaptation.</title>
        <authorList>
            <person name="Hori K."/>
            <person name="Maruyama F."/>
            <person name="Fujisawa T."/>
            <person name="Togashi T."/>
            <person name="Yamamoto N."/>
            <person name="Seo M."/>
            <person name="Sato S."/>
            <person name="Yamada T."/>
            <person name="Mori H."/>
            <person name="Tajima N."/>
            <person name="Moriyama T."/>
            <person name="Ikeuchi M."/>
            <person name="Watanabe M."/>
            <person name="Wada H."/>
            <person name="Kobayashi K."/>
            <person name="Saito M."/>
            <person name="Masuda T."/>
            <person name="Sasaki-Sekimoto Y."/>
            <person name="Mashiguchi K."/>
            <person name="Awai K."/>
            <person name="Shimojima M."/>
            <person name="Masuda S."/>
            <person name="Iwai M."/>
            <person name="Nobusawa T."/>
            <person name="Narise T."/>
            <person name="Kondo S."/>
            <person name="Saito H."/>
            <person name="Sato R."/>
            <person name="Murakawa M."/>
            <person name="Ihara Y."/>
            <person name="Oshima-Yamada Y."/>
            <person name="Ohtaka K."/>
            <person name="Satoh M."/>
            <person name="Sonobe K."/>
            <person name="Ishii M."/>
            <person name="Ohtani R."/>
            <person name="Kanamori-Sato M."/>
            <person name="Honoki R."/>
            <person name="Miyazaki D."/>
            <person name="Mochizuki H."/>
            <person name="Umetsu J."/>
            <person name="Higashi K."/>
            <person name="Shibata D."/>
            <person name="Kamiya Y."/>
            <person name="Sato N."/>
            <person name="Nakamura Y."/>
            <person name="Tabata S."/>
            <person name="Ida S."/>
            <person name="Kurokawa K."/>
            <person name="Ohta H."/>
        </authorList>
    </citation>
    <scope>NUCLEOTIDE SEQUENCE [LARGE SCALE GENOMIC DNA]</scope>
    <source>
        <strain evidence="5 6">NIES-2285</strain>
    </source>
</reference>
<accession>A0A1Y1HGX1</accession>
<feature type="region of interest" description="Disordered" evidence="4">
    <location>
        <begin position="1"/>
        <end position="112"/>
    </location>
</feature>
<feature type="region of interest" description="Disordered" evidence="4">
    <location>
        <begin position="467"/>
        <end position="627"/>
    </location>
</feature>
<sequence length="799" mass="85693">MAGVESQAFEARSMESQEEMAQDSWTSPIKPRIQPLTFSFSEAELASDDESSGYDGAENGAAVQQFGVLEDDDHSDSEEEETDITQRIRKLQKQLEEGSSESESESTSEGVMEEGAARVWGIDAPATPALSNELGWAKSEGIAVNLVRSDSDNEASGSEGAANDDEDLRNVWQGLGGDLVQREQRRKELMQFLDTVLHSDGPDNEKVVDVPSNFQALVDGLAKQRKSETPLAWTAARMVGTPEGLQWVRPDSSDSGLVSVSGDASETLSDSASVGTRPLSVNQDPKLQKGFERIEQLDRVLEEKQALAEETARQVYPERYAAQEQKVRSLVAVKLAKRRRRRQAKLRRAMMATGVGSKRVSAGDYVARNMVLGPNARYFTLLPEEEKLVDELLAQSEGEMGDEDASYTTYTSTGFDVEGDEAMQLATVNAKLSALRGQAGYFDSDSFSMDNGSSFLDYSGFGSMSRALPQELGPGSRNDSASVRTVESSKKTSNSTPRNGEGERPTTQRSGVGSETSKASRQGGKQLSSQKRRASSSSAKSVAAPPKFRKSNESDGHSEPASFDAKGEQLRGSTSAGSEASRGAAGAYTQREEGAKKATPADDYLREQRERREAAAKQEEIDRKIRVLRTAEIPATLGAEELAELLEQCRQEQAALEHRDETMRRIATPALSDAPPSGASDASGRSSGRGSNPGSAKPSRKTPEKLADGEKRISQETRSAGRMGSDGAAAAAQAGVAAESARAVSIGDGLTEARLADTNKPVSSIVGLPPAKGAAVVHDTKRVERRPKSADALLTLPAL</sequence>
<feature type="compositionally biased region" description="Low complexity" evidence="4">
    <location>
        <begin position="669"/>
        <end position="696"/>
    </location>
</feature>
<feature type="compositionally biased region" description="Low complexity" evidence="4">
    <location>
        <begin position="253"/>
        <end position="265"/>
    </location>
</feature>
<feature type="compositionally biased region" description="Basic and acidic residues" evidence="4">
    <location>
        <begin position="590"/>
        <end position="625"/>
    </location>
</feature>
<feature type="compositionally biased region" description="Polar residues" evidence="4">
    <location>
        <begin position="477"/>
        <end position="498"/>
    </location>
</feature>
<organism evidence="5 6">
    <name type="scientific">Klebsormidium nitens</name>
    <name type="common">Green alga</name>
    <name type="synonym">Ulothrix nitens</name>
    <dbReference type="NCBI Taxonomy" id="105231"/>
    <lineage>
        <taxon>Eukaryota</taxon>
        <taxon>Viridiplantae</taxon>
        <taxon>Streptophyta</taxon>
        <taxon>Klebsormidiophyceae</taxon>
        <taxon>Klebsormidiales</taxon>
        <taxon>Klebsormidiaceae</taxon>
        <taxon>Klebsormidium</taxon>
    </lineage>
</organism>
<gene>
    <name evidence="5" type="ORF">KFL_000020260</name>
</gene>
<dbReference type="Proteomes" id="UP000054558">
    <property type="component" value="Unassembled WGS sequence"/>
</dbReference>
<protein>
    <recommendedName>
        <fullName evidence="2">Fibrous sheath-interacting protein 1</fullName>
    </recommendedName>
</protein>
<feature type="compositionally biased region" description="Basic and acidic residues" evidence="4">
    <location>
        <begin position="701"/>
        <end position="715"/>
    </location>
</feature>
<evidence type="ECO:0000256" key="3">
    <source>
        <dbReference type="ARBA" id="ARBA00023054"/>
    </source>
</evidence>